<dbReference type="Pfam" id="PF01557">
    <property type="entry name" value="FAA_hydrolase"/>
    <property type="match status" value="1"/>
</dbReference>
<evidence type="ECO:0000313" key="4">
    <source>
        <dbReference type="EMBL" id="MYM20578.1"/>
    </source>
</evidence>
<accession>A0A6N9H955</accession>
<gene>
    <name evidence="4" type="ORF">GSY69_11550</name>
</gene>
<evidence type="ECO:0000256" key="2">
    <source>
        <dbReference type="ARBA" id="ARBA00022723"/>
    </source>
</evidence>
<dbReference type="SUPFAM" id="SSF56529">
    <property type="entry name" value="FAH"/>
    <property type="match status" value="1"/>
</dbReference>
<dbReference type="PANTHER" id="PTHR42796">
    <property type="entry name" value="FUMARYLACETOACETATE HYDROLASE DOMAIN-CONTAINING PROTEIN 2A-RELATED"/>
    <property type="match status" value="1"/>
</dbReference>
<comment type="similarity">
    <text evidence="1">Belongs to the FAH family.</text>
</comment>
<keyword evidence="2" id="KW-0479">Metal-binding</keyword>
<dbReference type="RefSeq" id="WP_160953991.1">
    <property type="nucleotide sequence ID" value="NZ_WWEQ01000060.1"/>
</dbReference>
<dbReference type="PANTHER" id="PTHR42796:SF4">
    <property type="entry name" value="FUMARYLACETOACETATE HYDROLASE DOMAIN-CONTAINING PROTEIN 2A"/>
    <property type="match status" value="1"/>
</dbReference>
<protein>
    <submittedName>
        <fullName evidence="4">Fumarylacetoacetate hydrolase</fullName>
    </submittedName>
</protein>
<dbReference type="InterPro" id="IPR036663">
    <property type="entry name" value="Fumarylacetoacetase_C_sf"/>
</dbReference>
<keyword evidence="5" id="KW-1185">Reference proteome</keyword>
<evidence type="ECO:0000256" key="1">
    <source>
        <dbReference type="ARBA" id="ARBA00010211"/>
    </source>
</evidence>
<dbReference type="GO" id="GO:0046872">
    <property type="term" value="F:metal ion binding"/>
    <property type="evidence" value="ECO:0007669"/>
    <property type="project" value="UniProtKB-KW"/>
</dbReference>
<dbReference type="Proteomes" id="UP000469215">
    <property type="component" value="Unassembled WGS sequence"/>
</dbReference>
<sequence length="287" mass="30615">MQIGNRSGRLVLIEGDRALDVERASDGAFGPDPQDAYERWEAFRQWAEGQDASAGEPFDVAELGAPVPRPRQIMAIGLNYADHAAESGFDLPENPVVFAKFASSLTGARADVAVTGDQVDWEVELVAVIGTGGRNIPEAQAWDHVAGLTVGQDISDREVQFWGNPPQFSLGKSQEGFAPVGPAVVTLDEVDAAADRSDLALSCTVTHPDGTSEELQSGRTSSLIFTVPDLIARLSKIVELYPGDLIFTGTPDGVGIGRDPQVFLQAGDVLRTQIEGLGEIEQTFVGR</sequence>
<organism evidence="4 5">
    <name type="scientific">Brevibacterium rongguiense</name>
    <dbReference type="NCBI Taxonomy" id="2695267"/>
    <lineage>
        <taxon>Bacteria</taxon>
        <taxon>Bacillati</taxon>
        <taxon>Actinomycetota</taxon>
        <taxon>Actinomycetes</taxon>
        <taxon>Micrococcales</taxon>
        <taxon>Brevibacteriaceae</taxon>
        <taxon>Brevibacterium</taxon>
    </lineage>
</organism>
<dbReference type="GO" id="GO:0044281">
    <property type="term" value="P:small molecule metabolic process"/>
    <property type="evidence" value="ECO:0007669"/>
    <property type="project" value="UniProtKB-ARBA"/>
</dbReference>
<dbReference type="InterPro" id="IPR051121">
    <property type="entry name" value="FAH"/>
</dbReference>
<comment type="caution">
    <text evidence="4">The sequence shown here is derived from an EMBL/GenBank/DDBJ whole genome shotgun (WGS) entry which is preliminary data.</text>
</comment>
<name>A0A6N9H955_9MICO</name>
<dbReference type="AlphaFoldDB" id="A0A6N9H955"/>
<keyword evidence="4" id="KW-0378">Hydrolase</keyword>
<dbReference type="Gene3D" id="3.90.850.10">
    <property type="entry name" value="Fumarylacetoacetase-like, C-terminal domain"/>
    <property type="match status" value="1"/>
</dbReference>
<reference evidence="4 5" key="1">
    <citation type="submission" date="2020-01" db="EMBL/GenBank/DDBJ databases">
        <authorList>
            <person name="Deng T."/>
        </authorList>
    </citation>
    <scope>NUCLEOTIDE SEQUENCE [LARGE SCALE GENOMIC DNA]</scope>
    <source>
        <strain evidence="4 5">5221</strain>
    </source>
</reference>
<dbReference type="GO" id="GO:0016787">
    <property type="term" value="F:hydrolase activity"/>
    <property type="evidence" value="ECO:0007669"/>
    <property type="project" value="UniProtKB-KW"/>
</dbReference>
<dbReference type="EMBL" id="WWEQ01000060">
    <property type="protein sequence ID" value="MYM20578.1"/>
    <property type="molecule type" value="Genomic_DNA"/>
</dbReference>
<dbReference type="InterPro" id="IPR011234">
    <property type="entry name" value="Fumarylacetoacetase-like_C"/>
</dbReference>
<feature type="domain" description="Fumarylacetoacetase-like C-terminal" evidence="3">
    <location>
        <begin position="73"/>
        <end position="284"/>
    </location>
</feature>
<evidence type="ECO:0000313" key="5">
    <source>
        <dbReference type="Proteomes" id="UP000469215"/>
    </source>
</evidence>
<evidence type="ECO:0000259" key="3">
    <source>
        <dbReference type="Pfam" id="PF01557"/>
    </source>
</evidence>
<proteinExistence type="inferred from homology"/>